<organism evidence="2 3">
    <name type="scientific">Pelistega suis</name>
    <dbReference type="NCBI Taxonomy" id="1631957"/>
    <lineage>
        <taxon>Bacteria</taxon>
        <taxon>Pseudomonadati</taxon>
        <taxon>Pseudomonadota</taxon>
        <taxon>Betaproteobacteria</taxon>
        <taxon>Burkholderiales</taxon>
        <taxon>Alcaligenaceae</taxon>
        <taxon>Pelistega</taxon>
    </lineage>
</organism>
<feature type="transmembrane region" description="Helical" evidence="1">
    <location>
        <begin position="36"/>
        <end position="55"/>
    </location>
</feature>
<feature type="transmembrane region" description="Helical" evidence="1">
    <location>
        <begin position="170"/>
        <end position="192"/>
    </location>
</feature>
<sequence length="304" mass="33202">MDILFSLLPICLAVFLGMLAGKFLPSAISLKISKMIGPFVWVLLFAIGYKFGLVIENLKNIAQILKLATIFSIGISLVVGICIYLIYERKTTQQRQHHETDLGITHVLKECAFAFLSIIIGCAVAQGLISLGWDTSLMPSTDVFLYILLFMIGVDIINAPINFKAISPRLIFMPIAIIISSAVGGVALAALLDMDLRYGLIFSAGFGWFSLSGVMVTSHLGEYYGAIALLTDLFRELFSIVILFFWGARYPDSSIATAGATAMDTTLPIIKKASGNQYIAQALYIGVVLSLVVPFWLGFLLSFF</sequence>
<keyword evidence="1" id="KW-1133">Transmembrane helix</keyword>
<gene>
    <name evidence="2" type="ORF">HKX39_08685</name>
</gene>
<dbReference type="PANTHER" id="PTHR35804:SF1">
    <property type="entry name" value="LYSINE EXPORTER LYSO"/>
    <property type="match status" value="1"/>
</dbReference>
<dbReference type="GO" id="GO:0005886">
    <property type="term" value="C:plasma membrane"/>
    <property type="evidence" value="ECO:0007669"/>
    <property type="project" value="TreeGrafter"/>
</dbReference>
<evidence type="ECO:0000256" key="1">
    <source>
        <dbReference type="SAM" id="Phobius"/>
    </source>
</evidence>
<dbReference type="AlphaFoldDB" id="A0A849PBF8"/>
<feature type="transmembrane region" description="Helical" evidence="1">
    <location>
        <begin position="6"/>
        <end position="24"/>
    </location>
</feature>
<feature type="transmembrane region" description="Helical" evidence="1">
    <location>
        <begin position="282"/>
        <end position="303"/>
    </location>
</feature>
<name>A0A849PBF8_9BURK</name>
<dbReference type="Proteomes" id="UP000537862">
    <property type="component" value="Unassembled WGS sequence"/>
</dbReference>
<keyword evidence="1" id="KW-0472">Membrane</keyword>
<dbReference type="InterPro" id="IPR005642">
    <property type="entry name" value="LysO"/>
</dbReference>
<dbReference type="Pfam" id="PF03956">
    <property type="entry name" value="Lys_export"/>
    <property type="match status" value="1"/>
</dbReference>
<dbReference type="RefSeq" id="WP_171680929.1">
    <property type="nucleotide sequence ID" value="NZ_JABGBN010000007.1"/>
</dbReference>
<keyword evidence="1" id="KW-0812">Transmembrane</keyword>
<feature type="transmembrane region" description="Helical" evidence="1">
    <location>
        <begin position="143"/>
        <end position="163"/>
    </location>
</feature>
<dbReference type="EMBL" id="JABGBN010000007">
    <property type="protein sequence ID" value="NOL52237.1"/>
    <property type="molecule type" value="Genomic_DNA"/>
</dbReference>
<proteinExistence type="predicted"/>
<evidence type="ECO:0000313" key="2">
    <source>
        <dbReference type="EMBL" id="NOL52237.1"/>
    </source>
</evidence>
<protein>
    <submittedName>
        <fullName evidence="2">Lysine exporter LysO family protein</fullName>
    </submittedName>
</protein>
<feature type="transmembrane region" description="Helical" evidence="1">
    <location>
        <begin position="223"/>
        <end position="247"/>
    </location>
</feature>
<accession>A0A849PBF8</accession>
<keyword evidence="3" id="KW-1185">Reference proteome</keyword>
<dbReference type="PANTHER" id="PTHR35804">
    <property type="entry name" value="LYSINE EXPORTER LYSO"/>
    <property type="match status" value="1"/>
</dbReference>
<evidence type="ECO:0000313" key="3">
    <source>
        <dbReference type="Proteomes" id="UP000537862"/>
    </source>
</evidence>
<feature type="transmembrane region" description="Helical" evidence="1">
    <location>
        <begin position="107"/>
        <end position="131"/>
    </location>
</feature>
<feature type="transmembrane region" description="Helical" evidence="1">
    <location>
        <begin position="198"/>
        <end position="216"/>
    </location>
</feature>
<dbReference type="GO" id="GO:0015661">
    <property type="term" value="F:L-lysine efflux transmembrane transporter activity"/>
    <property type="evidence" value="ECO:0007669"/>
    <property type="project" value="InterPro"/>
</dbReference>
<reference evidence="2 3" key="1">
    <citation type="submission" date="2020-05" db="EMBL/GenBank/DDBJ databases">
        <authorList>
            <person name="Niu N."/>
        </authorList>
    </citation>
    <scope>NUCLEOTIDE SEQUENCE [LARGE SCALE GENOMIC DNA]</scope>
    <source>
        <strain evidence="2 3">3340-03</strain>
    </source>
</reference>
<comment type="caution">
    <text evidence="2">The sequence shown here is derived from an EMBL/GenBank/DDBJ whole genome shotgun (WGS) entry which is preliminary data.</text>
</comment>
<feature type="transmembrane region" description="Helical" evidence="1">
    <location>
        <begin position="67"/>
        <end position="87"/>
    </location>
</feature>